<dbReference type="GO" id="GO:0061982">
    <property type="term" value="P:meiosis I cell cycle process"/>
    <property type="evidence" value="ECO:0007669"/>
    <property type="project" value="UniProtKB-ARBA"/>
</dbReference>
<dbReference type="PANTHER" id="PTHR10073">
    <property type="entry name" value="DNA MISMATCH REPAIR PROTEIN MLH, PMS, MUTL"/>
    <property type="match status" value="1"/>
</dbReference>
<dbReference type="InterPro" id="IPR014762">
    <property type="entry name" value="DNA_mismatch_repair_CS"/>
</dbReference>
<keyword evidence="5" id="KW-0539">Nucleus</keyword>
<dbReference type="SMART" id="SM01340">
    <property type="entry name" value="DNA_mis_repair"/>
    <property type="match status" value="1"/>
</dbReference>
<dbReference type="InterPro" id="IPR036890">
    <property type="entry name" value="HATPase_C_sf"/>
</dbReference>
<dbReference type="Gene3D" id="3.30.230.10">
    <property type="match status" value="1"/>
</dbReference>
<dbReference type="SUPFAM" id="SSF54211">
    <property type="entry name" value="Ribosomal protein S5 domain 2-like"/>
    <property type="match status" value="1"/>
</dbReference>
<dbReference type="PROSITE" id="PS00058">
    <property type="entry name" value="DNA_MISMATCH_REPAIR_1"/>
    <property type="match status" value="1"/>
</dbReference>
<dbReference type="FunFam" id="3.30.565.10:FF:000079">
    <property type="entry name" value="DNA mismatch repair protein MLH"/>
    <property type="match status" value="1"/>
</dbReference>
<feature type="compositionally biased region" description="Polar residues" evidence="6">
    <location>
        <begin position="451"/>
        <end position="464"/>
    </location>
</feature>
<comment type="similarity">
    <text evidence="2">Belongs to the DNA mismatch repair MutL/HexB family.</text>
</comment>
<name>A0AAN7WLW1_9SACH</name>
<dbReference type="GO" id="GO:0006298">
    <property type="term" value="P:mismatch repair"/>
    <property type="evidence" value="ECO:0007669"/>
    <property type="project" value="InterPro"/>
</dbReference>
<dbReference type="PANTHER" id="PTHR10073:SF12">
    <property type="entry name" value="DNA MISMATCH REPAIR PROTEIN MLH1"/>
    <property type="match status" value="1"/>
</dbReference>
<dbReference type="GO" id="GO:0032389">
    <property type="term" value="C:MutLalpha complex"/>
    <property type="evidence" value="ECO:0007669"/>
    <property type="project" value="TreeGrafter"/>
</dbReference>
<evidence type="ECO:0000313" key="9">
    <source>
        <dbReference type="Proteomes" id="UP001306508"/>
    </source>
</evidence>
<feature type="domain" description="DNA mismatch repair protein S5" evidence="7">
    <location>
        <begin position="216"/>
        <end position="339"/>
    </location>
</feature>
<protein>
    <recommendedName>
        <fullName evidence="7">DNA mismatch repair protein S5 domain-containing protein</fullName>
    </recommendedName>
</protein>
<dbReference type="GO" id="GO:0030983">
    <property type="term" value="F:mismatched DNA binding"/>
    <property type="evidence" value="ECO:0007669"/>
    <property type="project" value="InterPro"/>
</dbReference>
<dbReference type="SUPFAM" id="SSF55874">
    <property type="entry name" value="ATPase domain of HSP90 chaperone/DNA topoisomerase II/histidine kinase"/>
    <property type="match status" value="1"/>
</dbReference>
<dbReference type="GO" id="GO:0016887">
    <property type="term" value="F:ATP hydrolysis activity"/>
    <property type="evidence" value="ECO:0007669"/>
    <property type="project" value="InterPro"/>
</dbReference>
<dbReference type="Pfam" id="PF16413">
    <property type="entry name" value="Mlh1_C"/>
    <property type="match status" value="1"/>
</dbReference>
<dbReference type="Gene3D" id="3.30.565.10">
    <property type="entry name" value="Histidine kinase-like ATPase, C-terminal domain"/>
    <property type="match status" value="1"/>
</dbReference>
<dbReference type="AlphaFoldDB" id="A0AAN7WLW1"/>
<feature type="region of interest" description="Disordered" evidence="6">
    <location>
        <begin position="442"/>
        <end position="464"/>
    </location>
</feature>
<dbReference type="NCBIfam" id="TIGR00585">
    <property type="entry name" value="mutl"/>
    <property type="match status" value="1"/>
</dbReference>
<dbReference type="InterPro" id="IPR020568">
    <property type="entry name" value="Ribosomal_Su5_D2-typ_SF"/>
</dbReference>
<keyword evidence="9" id="KW-1185">Reference proteome</keyword>
<dbReference type="EMBL" id="JAWIZZ010000038">
    <property type="protein sequence ID" value="KAK5781089.1"/>
    <property type="molecule type" value="Genomic_DNA"/>
</dbReference>
<comment type="subcellular location">
    <subcellularLocation>
        <location evidence="1">Nucleus</location>
    </subcellularLocation>
</comment>
<dbReference type="InterPro" id="IPR013507">
    <property type="entry name" value="DNA_mismatch_S5_2-like"/>
</dbReference>
<dbReference type="FunFam" id="3.30.230.10:FF:000014">
    <property type="entry name" value="DNA mismatch repair protein Mlh1"/>
    <property type="match status" value="1"/>
</dbReference>
<evidence type="ECO:0000259" key="7">
    <source>
        <dbReference type="SMART" id="SM01340"/>
    </source>
</evidence>
<dbReference type="CDD" id="cd03483">
    <property type="entry name" value="MutL_Trans_MLH1"/>
    <property type="match status" value="1"/>
</dbReference>
<keyword evidence="4" id="KW-0234">DNA repair</keyword>
<feature type="region of interest" description="Disordered" evidence="6">
    <location>
        <begin position="355"/>
        <end position="381"/>
    </location>
</feature>
<reference evidence="9" key="1">
    <citation type="submission" date="2023-07" db="EMBL/GenBank/DDBJ databases">
        <title>A draft genome of Kazachstania heterogenica Y-27499.</title>
        <authorList>
            <person name="Donic C."/>
            <person name="Kralova J.S."/>
            <person name="Fidel L."/>
            <person name="Ben-Dor S."/>
            <person name="Jung S."/>
        </authorList>
    </citation>
    <scope>NUCLEOTIDE SEQUENCE [LARGE SCALE GENOMIC DNA]</scope>
    <source>
        <strain evidence="9">Y27499</strain>
    </source>
</reference>
<dbReference type="Proteomes" id="UP001306508">
    <property type="component" value="Unassembled WGS sequence"/>
</dbReference>
<evidence type="ECO:0000256" key="5">
    <source>
        <dbReference type="ARBA" id="ARBA00023242"/>
    </source>
</evidence>
<evidence type="ECO:0000256" key="2">
    <source>
        <dbReference type="ARBA" id="ARBA00006082"/>
    </source>
</evidence>
<accession>A0AAN7WLW1</accession>
<organism evidence="8 9">
    <name type="scientific">Arxiozyma heterogenica</name>
    <dbReference type="NCBI Taxonomy" id="278026"/>
    <lineage>
        <taxon>Eukaryota</taxon>
        <taxon>Fungi</taxon>
        <taxon>Dikarya</taxon>
        <taxon>Ascomycota</taxon>
        <taxon>Saccharomycotina</taxon>
        <taxon>Saccharomycetes</taxon>
        <taxon>Saccharomycetales</taxon>
        <taxon>Saccharomycetaceae</taxon>
        <taxon>Arxiozyma</taxon>
    </lineage>
</organism>
<evidence type="ECO:0000256" key="6">
    <source>
        <dbReference type="SAM" id="MobiDB-lite"/>
    </source>
</evidence>
<evidence type="ECO:0000256" key="1">
    <source>
        <dbReference type="ARBA" id="ARBA00004123"/>
    </source>
</evidence>
<proteinExistence type="inferred from homology"/>
<comment type="caution">
    <text evidence="8">The sequence shown here is derived from an EMBL/GenBank/DDBJ whole genome shotgun (WGS) entry which is preliminary data.</text>
</comment>
<sequence length="819" mass="93148">MSEQQRRIKPLDVSVVNKIAAGEIIISPVNALKELLENSIDAGATMIDVLVKDGGIKVLQISDNGCGIHKSDLPILCERFTTSKLIQFEDLESISTYGFRGEALASISHIAKVTVTTKTKEDKCAWKVSFMEGRMLSDPVPIAGKDGTVILVEDLFYNIPSRLRALRSPNDEYNKILDVLGKYSIHCQGIGFTCKKFGTSTLSLTVKPNLSISDRIRCIYGNSVVSNLIPFEVKDDIQELNINKVEGQITDLNYLSKKSTPPIFFINNRLVTCEPLRRSLQQVYQLYLPKGNKPFIYLSLLIQPDTVDVNVHPTKKEVRFLNQDEIIEKISSHLQQKLVKLDSSRTFKTSTLLTGSQKNGISSTPFSNIPSSSSQRKTQRLLDESGDNHFLSLSSQNRAFNRYDSAVAKVKRYDHNLIRTDSNQSKITTFLKSNQYMNEVPPINNKISDKPQLTQNSTENGTATIDENNRLSFTESVTKVCNNESNETIYHDKSYTETKNIENLYKDLEENKNDEIEITKIEDSSRINSSFAMDVNNDQKSKYTISPKKRVDVNLTSIKELREAVDDSTHRELTTVFANLSYIGLVDEERRIAAIQHDLKLFLVDYGSVSHELFYQIGLTDFSNFGKINLDSKYKSDLVLMNILNVFNDVEPTVKENIILKLWEMREMMDEYFSISITCDNSEYSPDAVRINSLPLLLKGYNPPLGKLPYLIYRLGTKVNWQEEKPCFNDIIHQIALFYIPEIIPKSSTLKETGIMATNKEIQNEQDIELVKRKEEMVSTLEHVLFPCIKRRLLAPRKLLKDVVEIANLPGLYKVFERC</sequence>
<dbReference type="CDD" id="cd16926">
    <property type="entry name" value="HATPase_MutL-MLH-PMS-like"/>
    <property type="match status" value="1"/>
</dbReference>
<dbReference type="GO" id="GO:0140664">
    <property type="term" value="F:ATP-dependent DNA damage sensor activity"/>
    <property type="evidence" value="ECO:0007669"/>
    <property type="project" value="InterPro"/>
</dbReference>
<evidence type="ECO:0000256" key="3">
    <source>
        <dbReference type="ARBA" id="ARBA00022763"/>
    </source>
</evidence>
<keyword evidence="3" id="KW-0227">DNA damage</keyword>
<feature type="compositionally biased region" description="Low complexity" evidence="6">
    <location>
        <begin position="361"/>
        <end position="374"/>
    </location>
</feature>
<dbReference type="InterPro" id="IPR014721">
    <property type="entry name" value="Ribsml_uS5_D2-typ_fold_subgr"/>
</dbReference>
<dbReference type="InterPro" id="IPR038973">
    <property type="entry name" value="MutL/Mlh/Pms-like"/>
</dbReference>
<dbReference type="InterPro" id="IPR032189">
    <property type="entry name" value="Mlh1_C"/>
</dbReference>
<dbReference type="Pfam" id="PF01119">
    <property type="entry name" value="DNA_mis_repair"/>
    <property type="match status" value="1"/>
</dbReference>
<evidence type="ECO:0000313" key="8">
    <source>
        <dbReference type="EMBL" id="KAK5781089.1"/>
    </source>
</evidence>
<dbReference type="GO" id="GO:0005524">
    <property type="term" value="F:ATP binding"/>
    <property type="evidence" value="ECO:0007669"/>
    <property type="project" value="InterPro"/>
</dbReference>
<dbReference type="InterPro" id="IPR002099">
    <property type="entry name" value="MutL/Mlh/PMS"/>
</dbReference>
<evidence type="ECO:0000256" key="4">
    <source>
        <dbReference type="ARBA" id="ARBA00023204"/>
    </source>
</evidence>
<dbReference type="Pfam" id="PF13589">
    <property type="entry name" value="HATPase_c_3"/>
    <property type="match status" value="1"/>
</dbReference>
<gene>
    <name evidence="8" type="ORF">RI543_001480</name>
</gene>